<dbReference type="KEGG" id="ssam:E3D00_00710"/>
<evidence type="ECO:0000313" key="6">
    <source>
        <dbReference type="EMBL" id="QDH16257.1"/>
    </source>
</evidence>
<dbReference type="InterPro" id="IPR050090">
    <property type="entry name" value="Tyrosine_recombinase_XerCD"/>
</dbReference>
<dbReference type="Gene3D" id="1.10.150.130">
    <property type="match status" value="1"/>
</dbReference>
<organism evidence="6 7">
    <name type="scientific">Swingsia samuiensis</name>
    <dbReference type="NCBI Taxonomy" id="1293412"/>
    <lineage>
        <taxon>Bacteria</taxon>
        <taxon>Pseudomonadati</taxon>
        <taxon>Pseudomonadota</taxon>
        <taxon>Alphaproteobacteria</taxon>
        <taxon>Acetobacterales</taxon>
        <taxon>Acetobacteraceae</taxon>
        <taxon>Swingsia</taxon>
    </lineage>
</organism>
<dbReference type="Gene3D" id="1.10.443.10">
    <property type="entry name" value="Intergrase catalytic core"/>
    <property type="match status" value="1"/>
</dbReference>
<evidence type="ECO:0000313" key="7">
    <source>
        <dbReference type="Proteomes" id="UP000316313"/>
    </source>
</evidence>
<name>A0A4Y6UIR8_9PROT</name>
<dbReference type="PANTHER" id="PTHR30349">
    <property type="entry name" value="PHAGE INTEGRASE-RELATED"/>
    <property type="match status" value="1"/>
</dbReference>
<evidence type="ECO:0000256" key="1">
    <source>
        <dbReference type="ARBA" id="ARBA00008857"/>
    </source>
</evidence>
<dbReference type="InterPro" id="IPR011010">
    <property type="entry name" value="DNA_brk_join_enz"/>
</dbReference>
<dbReference type="EMBL" id="CP038141">
    <property type="protein sequence ID" value="QDH16257.1"/>
    <property type="molecule type" value="Genomic_DNA"/>
</dbReference>
<dbReference type="GO" id="GO:0003677">
    <property type="term" value="F:DNA binding"/>
    <property type="evidence" value="ECO:0007669"/>
    <property type="project" value="UniProtKB-KW"/>
</dbReference>
<dbReference type="SUPFAM" id="SSF56349">
    <property type="entry name" value="DNA breaking-rejoining enzymes"/>
    <property type="match status" value="1"/>
</dbReference>
<evidence type="ECO:0000256" key="2">
    <source>
        <dbReference type="ARBA" id="ARBA00022908"/>
    </source>
</evidence>
<gene>
    <name evidence="6" type="ORF">E3D00_00710</name>
</gene>
<dbReference type="InterPro" id="IPR013762">
    <property type="entry name" value="Integrase-like_cat_sf"/>
</dbReference>
<accession>A0A4Y6UIR8</accession>
<dbReference type="OrthoDB" id="9784724at2"/>
<dbReference type="PANTHER" id="PTHR30349:SF41">
    <property type="entry name" value="INTEGRASE_RECOMBINASE PROTEIN MJ0367-RELATED"/>
    <property type="match status" value="1"/>
</dbReference>
<keyword evidence="7" id="KW-1185">Reference proteome</keyword>
<dbReference type="InterPro" id="IPR010998">
    <property type="entry name" value="Integrase_recombinase_N"/>
</dbReference>
<feature type="domain" description="Tyr recombinase" evidence="5">
    <location>
        <begin position="293"/>
        <end position="499"/>
    </location>
</feature>
<dbReference type="GO" id="GO:0006310">
    <property type="term" value="P:DNA recombination"/>
    <property type="evidence" value="ECO:0007669"/>
    <property type="project" value="UniProtKB-KW"/>
</dbReference>
<evidence type="ECO:0000256" key="4">
    <source>
        <dbReference type="ARBA" id="ARBA00023172"/>
    </source>
</evidence>
<keyword evidence="3" id="KW-0238">DNA-binding</keyword>
<evidence type="ECO:0000256" key="3">
    <source>
        <dbReference type="ARBA" id="ARBA00023125"/>
    </source>
</evidence>
<sequence length="517" mass="58998">MDMTHLTHRAGLYYVRFIVPKDRWQDVGKVLNSSTGLRRDILKSLQTRHYKEALKLRDAALNTIRQEINHKLIQAGFSPLHGHAVPDWMDEAQFLQEALKARQALQIASTVEDDQGTEDWPFSESPRDRLLEGMECFLEDQAYRMDQAGQNGQAYASRFEEIALGQHTPFALILDRWMRDRESSTSHSSQSLDRATLNHFARYLAHSKGLEEPEDLMAFLRQQVVEEIPPRVLGGFVEWLMDVQGLSVKTASNRVTPLKVMWDFAIQKHLLPKPNPWMGATAGLKQRANRQKIRLRPFSEEELMALLKADPDEGRRWNWGSAIYDLMRLALLTGARQNELASLTVDRVMTDPHSKGVLWGIRITDQEAKTRNAVRSIPLHPLIQPIIARRLKAADQSNPNAPLFPECKPGGPGEKRSYYFAKRFPVFRRDVLGVQSDKLVDFHSFRRNFITFFERANAHGVSACTEMVRDRLVGHESRSLAGNTYAAQDLGWDLCTDAILGLVEKGMPQEVVEVLRE</sequence>
<keyword evidence="2" id="KW-0229">DNA integration</keyword>
<dbReference type="Proteomes" id="UP000316313">
    <property type="component" value="Chromosome"/>
</dbReference>
<dbReference type="InterPro" id="IPR002104">
    <property type="entry name" value="Integrase_catalytic"/>
</dbReference>
<evidence type="ECO:0000259" key="5">
    <source>
        <dbReference type="PROSITE" id="PS51898"/>
    </source>
</evidence>
<dbReference type="GO" id="GO:0015074">
    <property type="term" value="P:DNA integration"/>
    <property type="evidence" value="ECO:0007669"/>
    <property type="project" value="UniProtKB-KW"/>
</dbReference>
<proteinExistence type="inferred from homology"/>
<comment type="similarity">
    <text evidence="1">Belongs to the 'phage' integrase family.</text>
</comment>
<keyword evidence="4" id="KW-0233">DNA recombination</keyword>
<dbReference type="AlphaFoldDB" id="A0A4Y6UIR8"/>
<dbReference type="PROSITE" id="PS51898">
    <property type="entry name" value="TYR_RECOMBINASE"/>
    <property type="match status" value="1"/>
</dbReference>
<protein>
    <recommendedName>
        <fullName evidence="5">Tyr recombinase domain-containing protein</fullName>
    </recommendedName>
</protein>
<reference evidence="6 7" key="1">
    <citation type="submission" date="2019-03" db="EMBL/GenBank/DDBJ databases">
        <title>The complete genome sequence of Swingsia samuiensis NBRC107927(T).</title>
        <authorList>
            <person name="Chua K.-O."/>
            <person name="Chan K.-G."/>
            <person name="See-Too W.-S."/>
        </authorList>
    </citation>
    <scope>NUCLEOTIDE SEQUENCE [LARGE SCALE GENOMIC DNA]</scope>
    <source>
        <strain evidence="6 7">AH83</strain>
    </source>
</reference>